<dbReference type="Proteomes" id="UP000678317">
    <property type="component" value="Unassembled WGS sequence"/>
</dbReference>
<evidence type="ECO:0000313" key="1">
    <source>
        <dbReference type="EMBL" id="MBO3085309.1"/>
    </source>
</evidence>
<organism evidence="1 2">
    <name type="scientific">Cellulomonas fengjieae</name>
    <dbReference type="NCBI Taxonomy" id="2819978"/>
    <lineage>
        <taxon>Bacteria</taxon>
        <taxon>Bacillati</taxon>
        <taxon>Actinomycetota</taxon>
        <taxon>Actinomycetes</taxon>
        <taxon>Micrococcales</taxon>
        <taxon>Cellulomonadaceae</taxon>
        <taxon>Cellulomonas</taxon>
    </lineage>
</organism>
<gene>
    <name evidence="1" type="ORF">J4035_11730</name>
</gene>
<evidence type="ECO:0000313" key="2">
    <source>
        <dbReference type="Proteomes" id="UP000678317"/>
    </source>
</evidence>
<reference evidence="1 2" key="1">
    <citation type="submission" date="2021-03" db="EMBL/GenBank/DDBJ databases">
        <title>novel species in genus Cellulomonas.</title>
        <authorList>
            <person name="Zhang G."/>
        </authorList>
    </citation>
    <scope>NUCLEOTIDE SEQUENCE [LARGE SCALE GENOMIC DNA]</scope>
    <source>
        <strain evidence="2">zg-ZUI188</strain>
    </source>
</reference>
<proteinExistence type="predicted"/>
<keyword evidence="2" id="KW-1185">Reference proteome</keyword>
<comment type="caution">
    <text evidence="1">The sequence shown here is derived from an EMBL/GenBank/DDBJ whole genome shotgun (WGS) entry which is preliminary data.</text>
</comment>
<accession>A0ABS3SJ12</accession>
<protein>
    <submittedName>
        <fullName evidence="1">Uncharacterized protein</fullName>
    </submittedName>
</protein>
<dbReference type="RefSeq" id="WP_208210552.1">
    <property type="nucleotide sequence ID" value="NZ_CP074404.1"/>
</dbReference>
<sequence>MVKCDECSSAVQVCERCDGAGRKRWSGECSYCRGTGQLCMKNANHRW</sequence>
<name>A0ABS3SJ12_9CELL</name>
<dbReference type="EMBL" id="JAGFBM010000006">
    <property type="protein sequence ID" value="MBO3085309.1"/>
    <property type="molecule type" value="Genomic_DNA"/>
</dbReference>